<protein>
    <submittedName>
        <fullName evidence="3">Diguanylate cyclase</fullName>
    </submittedName>
</protein>
<dbReference type="PANTHER" id="PTHR47354">
    <property type="entry name" value="NADH OXIDOREDUCTASE HCR"/>
    <property type="match status" value="1"/>
</dbReference>
<dbReference type="Proteomes" id="UP000078272">
    <property type="component" value="Unassembled WGS sequence"/>
</dbReference>
<organism evidence="3 4">
    <name type="scientific">Aureimonas ureilytica</name>
    <dbReference type="NCBI Taxonomy" id="401562"/>
    <lineage>
        <taxon>Bacteria</taxon>
        <taxon>Pseudomonadati</taxon>
        <taxon>Pseudomonadota</taxon>
        <taxon>Alphaproteobacteria</taxon>
        <taxon>Hyphomicrobiales</taxon>
        <taxon>Aurantimonadaceae</taxon>
        <taxon>Aureimonas</taxon>
    </lineage>
</organism>
<dbReference type="PROSITE" id="PS51085">
    <property type="entry name" value="2FE2S_FER_2"/>
    <property type="match status" value="1"/>
</dbReference>
<accession>A0A175R2Z5</accession>
<dbReference type="InterPro" id="IPR017938">
    <property type="entry name" value="Riboflavin_synthase-like_b-brl"/>
</dbReference>
<dbReference type="Gene3D" id="3.40.50.80">
    <property type="entry name" value="Nucleotide-binding domain of ferredoxin-NADP reductase (FNR) module"/>
    <property type="match status" value="1"/>
</dbReference>
<dbReference type="OrthoDB" id="9792185at2"/>
<dbReference type="InterPro" id="IPR012675">
    <property type="entry name" value="Beta-grasp_dom_sf"/>
</dbReference>
<comment type="caution">
    <text evidence="3">The sequence shown here is derived from an EMBL/GenBank/DDBJ whole genome shotgun (WGS) entry which is preliminary data.</text>
</comment>
<dbReference type="InterPro" id="IPR036010">
    <property type="entry name" value="2Fe-2S_ferredoxin-like_sf"/>
</dbReference>
<dbReference type="SUPFAM" id="SSF54292">
    <property type="entry name" value="2Fe-2S ferredoxin-like"/>
    <property type="match status" value="1"/>
</dbReference>
<dbReference type="Gene3D" id="3.10.20.30">
    <property type="match status" value="1"/>
</dbReference>
<dbReference type="AlphaFoldDB" id="A0A175R2Z5"/>
<sequence>MAEIDDWMRARVRAVRDLSPDVRMLEIEPPPGRFAPPSPGSHLRFSLEIAGRPDRRSYSVVGPCEDGVWRIAVKRLADSRGGSRHMGALEAGAHLLVSGPHNHFSLSPARPAYLLLAGGIGITPLISMAHVLQRKGAGFRLLYAARSRADAVLADELRETISERLELYLDEEGRRIDLDAAFATLPPGGEAYVCGPIGMLEAARRAWARAGRPPEELRFETFGNSGAHAAEPFRITIPRLGRVVEVPRDRTMLEALEAAGVEMIHDCRRGECGICALDIVSVEGEVDHRDVFFSDEEKAGNAKLCTCVSRVVRGDIVLDTPDRFE</sequence>
<reference evidence="3 4" key="1">
    <citation type="journal article" date="2016" name="Front. Microbiol.">
        <title>Genomic Resource of Rice Seed Associated Bacteria.</title>
        <authorList>
            <person name="Midha S."/>
            <person name="Bansal K."/>
            <person name="Sharma S."/>
            <person name="Kumar N."/>
            <person name="Patil P.P."/>
            <person name="Chaudhry V."/>
            <person name="Patil P.B."/>
        </authorList>
    </citation>
    <scope>NUCLEOTIDE SEQUENCE [LARGE SCALE GENOMIC DNA]</scope>
    <source>
        <strain evidence="3 4">NS226</strain>
    </source>
</reference>
<dbReference type="Gene3D" id="2.40.30.10">
    <property type="entry name" value="Translation factors"/>
    <property type="match status" value="1"/>
</dbReference>
<dbReference type="PROSITE" id="PS00197">
    <property type="entry name" value="2FE2S_FER_1"/>
    <property type="match status" value="1"/>
</dbReference>
<dbReference type="InterPro" id="IPR001041">
    <property type="entry name" value="2Fe-2S_ferredoxin-type"/>
</dbReference>
<dbReference type="InterPro" id="IPR001433">
    <property type="entry name" value="OxRdtase_FAD/NAD-bd"/>
</dbReference>
<proteinExistence type="predicted"/>
<dbReference type="CDD" id="cd00207">
    <property type="entry name" value="fer2"/>
    <property type="match status" value="1"/>
</dbReference>
<evidence type="ECO:0000259" key="1">
    <source>
        <dbReference type="PROSITE" id="PS51085"/>
    </source>
</evidence>
<dbReference type="EMBL" id="LDPZ01000062">
    <property type="protein sequence ID" value="KTQ85301.1"/>
    <property type="molecule type" value="Genomic_DNA"/>
</dbReference>
<name>A0A175R2Z5_9HYPH</name>
<dbReference type="InterPro" id="IPR039261">
    <property type="entry name" value="FNR_nucleotide-bd"/>
</dbReference>
<dbReference type="GO" id="GO:0016491">
    <property type="term" value="F:oxidoreductase activity"/>
    <property type="evidence" value="ECO:0007669"/>
    <property type="project" value="InterPro"/>
</dbReference>
<evidence type="ECO:0000313" key="3">
    <source>
        <dbReference type="EMBL" id="KTQ85301.1"/>
    </source>
</evidence>
<dbReference type="InterPro" id="IPR006058">
    <property type="entry name" value="2Fe2S_fd_BS"/>
</dbReference>
<dbReference type="InterPro" id="IPR017927">
    <property type="entry name" value="FAD-bd_FR_type"/>
</dbReference>
<dbReference type="CDD" id="cd06185">
    <property type="entry name" value="PDR_like"/>
    <property type="match status" value="1"/>
</dbReference>
<feature type="domain" description="2Fe-2S ferredoxin-type" evidence="1">
    <location>
        <begin position="233"/>
        <end position="324"/>
    </location>
</feature>
<dbReference type="PATRIC" id="fig|401562.3.peg.4510"/>
<dbReference type="PANTHER" id="PTHR47354:SF2">
    <property type="entry name" value="BLR2392 PROTEIN"/>
    <property type="match status" value="1"/>
</dbReference>
<dbReference type="RefSeq" id="WP_058636526.1">
    <property type="nucleotide sequence ID" value="NZ_LDPZ01000062.1"/>
</dbReference>
<feature type="domain" description="FAD-binding FR-type" evidence="2">
    <location>
        <begin position="5"/>
        <end position="107"/>
    </location>
</feature>
<gene>
    <name evidence="3" type="ORF">NS226_20400</name>
</gene>
<dbReference type="PROSITE" id="PS51384">
    <property type="entry name" value="FAD_FR"/>
    <property type="match status" value="1"/>
</dbReference>
<dbReference type="STRING" id="401562.NS365_07710"/>
<dbReference type="Pfam" id="PF00111">
    <property type="entry name" value="Fer2"/>
    <property type="match status" value="1"/>
</dbReference>
<evidence type="ECO:0000313" key="4">
    <source>
        <dbReference type="Proteomes" id="UP000078272"/>
    </source>
</evidence>
<dbReference type="PRINTS" id="PR00409">
    <property type="entry name" value="PHDIOXRDTASE"/>
</dbReference>
<dbReference type="SUPFAM" id="SSF63380">
    <property type="entry name" value="Riboflavin synthase domain-like"/>
    <property type="match status" value="1"/>
</dbReference>
<evidence type="ECO:0000259" key="2">
    <source>
        <dbReference type="PROSITE" id="PS51384"/>
    </source>
</evidence>
<dbReference type="Pfam" id="PF00175">
    <property type="entry name" value="NAD_binding_1"/>
    <property type="match status" value="1"/>
</dbReference>
<dbReference type="GO" id="GO:0051537">
    <property type="term" value="F:2 iron, 2 sulfur cluster binding"/>
    <property type="evidence" value="ECO:0007669"/>
    <property type="project" value="InterPro"/>
</dbReference>
<dbReference type="SUPFAM" id="SSF52343">
    <property type="entry name" value="Ferredoxin reductase-like, C-terminal NADP-linked domain"/>
    <property type="match status" value="1"/>
</dbReference>
<dbReference type="InterPro" id="IPR050415">
    <property type="entry name" value="MRET"/>
</dbReference>